<evidence type="ECO:0000256" key="1">
    <source>
        <dbReference type="SAM" id="MobiDB-lite"/>
    </source>
</evidence>
<feature type="compositionally biased region" description="Polar residues" evidence="1">
    <location>
        <begin position="114"/>
        <end position="126"/>
    </location>
</feature>
<dbReference type="AlphaFoldDB" id="A0A7K0KGW3"/>
<accession>A0A7K0KGW3</accession>
<reference evidence="3 4" key="1">
    <citation type="submission" date="2019-08" db="EMBL/GenBank/DDBJ databases">
        <title>In-depth cultivation of the pig gut microbiome towards novel bacterial diversity and tailored functional studies.</title>
        <authorList>
            <person name="Wylensek D."/>
            <person name="Hitch T.C.A."/>
            <person name="Clavel T."/>
        </authorList>
    </citation>
    <scope>NUCLEOTIDE SEQUENCE [LARGE SCALE GENOMIC DNA]</scope>
    <source>
        <strain evidence="3 4">LKV-178-WT-2A</strain>
    </source>
</reference>
<proteinExistence type="predicted"/>
<gene>
    <name evidence="3" type="ORF">FYJ73_08495</name>
</gene>
<dbReference type="RefSeq" id="WP_154534288.1">
    <property type="nucleotide sequence ID" value="NZ_VUNG01000020.1"/>
</dbReference>
<evidence type="ECO:0000313" key="3">
    <source>
        <dbReference type="EMBL" id="MST84705.1"/>
    </source>
</evidence>
<evidence type="ECO:0000256" key="2">
    <source>
        <dbReference type="SAM" id="Phobius"/>
    </source>
</evidence>
<protein>
    <submittedName>
        <fullName evidence="3">Uncharacterized protein</fullName>
    </submittedName>
</protein>
<feature type="transmembrane region" description="Helical" evidence="2">
    <location>
        <begin position="56"/>
        <end position="76"/>
    </location>
</feature>
<sequence>MNLKKIIIGEKMPDKNDPKYKDLHDSSVKAGKTFAETVRLDKAAAKVQGFASRYPKIFLCIIFGFVLFSVALNLYCMSTAVSHKRQPSSAVERQEKELRFRRHNGGSRQHVERTTQVSNPTSTRNYENNRQD</sequence>
<name>A0A7K0KGW3_9BACT</name>
<dbReference type="Proteomes" id="UP000438914">
    <property type="component" value="Unassembled WGS sequence"/>
</dbReference>
<comment type="caution">
    <text evidence="3">The sequence shown here is derived from an EMBL/GenBank/DDBJ whole genome shotgun (WGS) entry which is preliminary data.</text>
</comment>
<keyword evidence="2" id="KW-0812">Transmembrane</keyword>
<keyword evidence="4" id="KW-1185">Reference proteome</keyword>
<keyword evidence="2" id="KW-0472">Membrane</keyword>
<evidence type="ECO:0000313" key="4">
    <source>
        <dbReference type="Proteomes" id="UP000438914"/>
    </source>
</evidence>
<dbReference type="EMBL" id="VUNG01000020">
    <property type="protein sequence ID" value="MST84705.1"/>
    <property type="molecule type" value="Genomic_DNA"/>
</dbReference>
<keyword evidence="2" id="KW-1133">Transmembrane helix</keyword>
<feature type="region of interest" description="Disordered" evidence="1">
    <location>
        <begin position="85"/>
        <end position="132"/>
    </location>
</feature>
<organism evidence="3 4">
    <name type="scientific">Hallella mizrahii</name>
    <dbReference type="NCBI Taxonomy" id="2606637"/>
    <lineage>
        <taxon>Bacteria</taxon>
        <taxon>Pseudomonadati</taxon>
        <taxon>Bacteroidota</taxon>
        <taxon>Bacteroidia</taxon>
        <taxon>Bacteroidales</taxon>
        <taxon>Prevotellaceae</taxon>
        <taxon>Hallella</taxon>
    </lineage>
</organism>